<dbReference type="PANTHER" id="PTHR38447">
    <property type="entry name" value="TRANSCRIPTION FACTOR YDEB-RELATED"/>
    <property type="match status" value="1"/>
</dbReference>
<dbReference type="OrthoDB" id="9786074at2"/>
<dbReference type="Gene3D" id="2.40.10.170">
    <property type="match status" value="1"/>
</dbReference>
<dbReference type="Gene3D" id="1.20.58.1290">
    <property type="entry name" value="CarD-like, C-terminal domain"/>
    <property type="match status" value="1"/>
</dbReference>
<dbReference type="EMBL" id="QOUX01000047">
    <property type="protein sequence ID" value="RXI96403.1"/>
    <property type="molecule type" value="Genomic_DNA"/>
</dbReference>
<comment type="caution">
    <text evidence="2">The sequence shown here is derived from an EMBL/GenBank/DDBJ whole genome shotgun (WGS) entry which is preliminary data.</text>
</comment>
<dbReference type="InterPro" id="IPR048792">
    <property type="entry name" value="CarD_C"/>
</dbReference>
<sequence length="159" mass="18226">MDFQIGEKIIYPTHGAGIIESIEEKEILGTKQLYYMLSINKIQVMFPMTTNIGIRRVVDSTTMDDVLASFHEEESEETHPNRTQRYRIHVKMIKSGNIYEGAQVIRDLLKMKKKRALASVDKRLLDNAQEILISELMLVKGIDQLEAVEMLNSAICINE</sequence>
<gene>
    <name evidence="2" type="ORF">DS745_22065</name>
</gene>
<name>A0A4Q0VMQ1_9BACI</name>
<evidence type="ECO:0000313" key="3">
    <source>
        <dbReference type="Proteomes" id="UP000290649"/>
    </source>
</evidence>
<dbReference type="Pfam" id="PF21095">
    <property type="entry name" value="CarD_C"/>
    <property type="match status" value="1"/>
</dbReference>
<proteinExistence type="predicted"/>
<dbReference type="InterPro" id="IPR052531">
    <property type="entry name" value="CarD-like_regulator"/>
</dbReference>
<dbReference type="SMART" id="SM01058">
    <property type="entry name" value="CarD_TRCF"/>
    <property type="match status" value="1"/>
</dbReference>
<dbReference type="Pfam" id="PF02559">
    <property type="entry name" value="CarD_TRCF_RID"/>
    <property type="match status" value="1"/>
</dbReference>
<dbReference type="PANTHER" id="PTHR38447:SF1">
    <property type="entry name" value="RNA POLYMERASE-BINDING TRANSCRIPTION FACTOR CARD"/>
    <property type="match status" value="1"/>
</dbReference>
<dbReference type="Proteomes" id="UP000290649">
    <property type="component" value="Unassembled WGS sequence"/>
</dbReference>
<dbReference type="AlphaFoldDB" id="A0A4Q0VMQ1"/>
<feature type="domain" description="CarD-like/TRCF RNAP-interacting" evidence="1">
    <location>
        <begin position="2"/>
        <end position="109"/>
    </location>
</feature>
<organism evidence="2 3">
    <name type="scientific">Anaerobacillus alkaliphilus</name>
    <dbReference type="NCBI Taxonomy" id="1548597"/>
    <lineage>
        <taxon>Bacteria</taxon>
        <taxon>Bacillati</taxon>
        <taxon>Bacillota</taxon>
        <taxon>Bacilli</taxon>
        <taxon>Bacillales</taxon>
        <taxon>Bacillaceae</taxon>
        <taxon>Anaerobacillus</taxon>
    </lineage>
</organism>
<dbReference type="RefSeq" id="WP_129080380.1">
    <property type="nucleotide sequence ID" value="NZ_QOUX01000047.1"/>
</dbReference>
<dbReference type="InterPro" id="IPR042215">
    <property type="entry name" value="CarD-like_C"/>
</dbReference>
<reference evidence="2 3" key="1">
    <citation type="journal article" date="2019" name="Int. J. Syst. Evol. Microbiol.">
        <title>Anaerobacillus alkaliphilus sp. nov., a novel alkaliphilic and moderately halophilic bacterium.</title>
        <authorList>
            <person name="Borsodi A.K."/>
            <person name="Aszalos J.M."/>
            <person name="Bihari P."/>
            <person name="Nagy I."/>
            <person name="Schumann P."/>
            <person name="Sproer C."/>
            <person name="Kovacs A.L."/>
            <person name="Boka K."/>
            <person name="Dobosy P."/>
            <person name="Ovari M."/>
            <person name="Szili-Kovacs T."/>
            <person name="Toth E."/>
        </authorList>
    </citation>
    <scope>NUCLEOTIDE SEQUENCE [LARGE SCALE GENOMIC DNA]</scope>
    <source>
        <strain evidence="2 3">B16-10</strain>
    </source>
</reference>
<dbReference type="GO" id="GO:0009303">
    <property type="term" value="P:rRNA transcription"/>
    <property type="evidence" value="ECO:0007669"/>
    <property type="project" value="TreeGrafter"/>
</dbReference>
<dbReference type="InterPro" id="IPR003711">
    <property type="entry name" value="CarD-like/TRCF_RID"/>
</dbReference>
<keyword evidence="3" id="KW-1185">Reference proteome</keyword>
<dbReference type="InterPro" id="IPR036101">
    <property type="entry name" value="CarD-like/TRCF_RID_sf"/>
</dbReference>
<evidence type="ECO:0000313" key="2">
    <source>
        <dbReference type="EMBL" id="RXI96403.1"/>
    </source>
</evidence>
<dbReference type="SUPFAM" id="SSF141259">
    <property type="entry name" value="CarD-like"/>
    <property type="match status" value="1"/>
</dbReference>
<accession>A0A4Q0VMQ1</accession>
<evidence type="ECO:0000259" key="1">
    <source>
        <dbReference type="SMART" id="SM01058"/>
    </source>
</evidence>
<protein>
    <submittedName>
        <fullName evidence="2">CarD family transcriptional regulator</fullName>
    </submittedName>
</protein>